<dbReference type="OrthoDB" id="428658at2759"/>
<keyword evidence="7" id="KW-1185">Reference proteome</keyword>
<evidence type="ECO:0000256" key="2">
    <source>
        <dbReference type="SAM" id="MobiDB-lite"/>
    </source>
</evidence>
<protein>
    <submittedName>
        <fullName evidence="6">RNA pseudouridylate synthase domain-containing protein 1 (Ribosomal large subunit pseudouridine synthase C-like protein)</fullName>
    </submittedName>
</protein>
<feature type="region of interest" description="Disordered" evidence="2">
    <location>
        <begin position="167"/>
        <end position="190"/>
    </location>
</feature>
<evidence type="ECO:0000256" key="1">
    <source>
        <dbReference type="ARBA" id="ARBA00010876"/>
    </source>
</evidence>
<dbReference type="Gene3D" id="3.30.2350.10">
    <property type="entry name" value="Pseudouridine synthase"/>
    <property type="match status" value="1"/>
</dbReference>
<evidence type="ECO:0000313" key="7">
    <source>
        <dbReference type="Proteomes" id="UP001152797"/>
    </source>
</evidence>
<evidence type="ECO:0000313" key="6">
    <source>
        <dbReference type="EMBL" id="CAL4769939.1"/>
    </source>
</evidence>
<sequence>MAEPSQAARASGEEKKEEREAMGSPAPKETSEGKKRGHEADDDALVFKKPRTPEENFELMARCTKELITATKVIKDMLEVIQGQDDIGEAITSAANATRKELEGLIHGIAATEKGIAYYASTTFGHMVMRMDEMFKDIVGIHEVQVVLASHQPLLLEEFKKLNQHEHAAAVRPESASSSRPEYGYPPQQPQNGVRSAFLVAGETMSTWAMRLRYCHCAALPVTARLPLQGRFLPVTEGVTRYLVVSFGLSRKTIGPLLNCFQAWPGLLEQSEEDGLAGRVDAISKESCLELLVSQPRSIADYTVKLLWEQDGLVAVNKPYDMRIDLPKDGSRRWEEELTVADWFQTRFPGQKVRFCHQLDHATSGVLLMAANKAAGRVGSQLFEKRQVQKTYLALVLGQPSWDGEVCLSDRLCDSEGFARRVALEGEAGEEAETLAEVVRFGLWPKGASPSRLPKLPAALVQLKLITGRRHQIRLHLAAAGFPVLGDDTYGGNPWSDRAGSYRMFLHSHRLVLPLDDACIEAPCSFEEELEEPES</sequence>
<dbReference type="AlphaFoldDB" id="A0A9P1FQD5"/>
<organism evidence="4">
    <name type="scientific">Cladocopium goreaui</name>
    <dbReference type="NCBI Taxonomy" id="2562237"/>
    <lineage>
        <taxon>Eukaryota</taxon>
        <taxon>Sar</taxon>
        <taxon>Alveolata</taxon>
        <taxon>Dinophyceae</taxon>
        <taxon>Suessiales</taxon>
        <taxon>Symbiodiniaceae</taxon>
        <taxon>Cladocopium</taxon>
    </lineage>
</organism>
<comment type="caution">
    <text evidence="4">The sequence shown here is derived from an EMBL/GenBank/DDBJ whole genome shotgun (WGS) entry which is preliminary data.</text>
</comment>
<feature type="compositionally biased region" description="Basic and acidic residues" evidence="2">
    <location>
        <begin position="11"/>
        <end position="21"/>
    </location>
</feature>
<gene>
    <name evidence="4" type="ORF">C1SCF055_LOCUS10303</name>
</gene>
<reference evidence="4" key="1">
    <citation type="submission" date="2022-10" db="EMBL/GenBank/DDBJ databases">
        <authorList>
            <person name="Chen Y."/>
            <person name="Dougan E. K."/>
            <person name="Chan C."/>
            <person name="Rhodes N."/>
            <person name="Thang M."/>
        </authorList>
    </citation>
    <scope>NUCLEOTIDE SEQUENCE</scope>
</reference>
<evidence type="ECO:0000313" key="4">
    <source>
        <dbReference type="EMBL" id="CAI3982627.1"/>
    </source>
</evidence>
<dbReference type="InterPro" id="IPR020103">
    <property type="entry name" value="PsdUridine_synth_cat_dom_sf"/>
</dbReference>
<proteinExistence type="inferred from homology"/>
<evidence type="ECO:0000313" key="5">
    <source>
        <dbReference type="EMBL" id="CAL1136002.1"/>
    </source>
</evidence>
<dbReference type="PANTHER" id="PTHR21600">
    <property type="entry name" value="MITOCHONDRIAL RNA PSEUDOURIDINE SYNTHASE"/>
    <property type="match status" value="1"/>
</dbReference>
<dbReference type="EMBL" id="CAMXCT020000733">
    <property type="protein sequence ID" value="CAL1136002.1"/>
    <property type="molecule type" value="Genomic_DNA"/>
</dbReference>
<dbReference type="Proteomes" id="UP001152797">
    <property type="component" value="Unassembled WGS sequence"/>
</dbReference>
<dbReference type="InterPro" id="IPR006145">
    <property type="entry name" value="PsdUridine_synth_RsuA/RluA"/>
</dbReference>
<evidence type="ECO:0000259" key="3">
    <source>
        <dbReference type="Pfam" id="PF00849"/>
    </source>
</evidence>
<dbReference type="GO" id="GO:0000455">
    <property type="term" value="P:enzyme-directed rRNA pseudouridine synthesis"/>
    <property type="evidence" value="ECO:0007669"/>
    <property type="project" value="TreeGrafter"/>
</dbReference>
<dbReference type="EMBL" id="CAMXCT030000733">
    <property type="protein sequence ID" value="CAL4769939.1"/>
    <property type="molecule type" value="Genomic_DNA"/>
</dbReference>
<dbReference type="Pfam" id="PF00849">
    <property type="entry name" value="PseudoU_synth_2"/>
    <property type="match status" value="1"/>
</dbReference>
<dbReference type="PANTHER" id="PTHR21600:SF87">
    <property type="entry name" value="RNA PSEUDOURIDYLATE SYNTHASE DOMAIN-CONTAINING PROTEIN 1"/>
    <property type="match status" value="1"/>
</dbReference>
<dbReference type="GO" id="GO:0009982">
    <property type="term" value="F:pseudouridine synthase activity"/>
    <property type="evidence" value="ECO:0007669"/>
    <property type="project" value="InterPro"/>
</dbReference>
<feature type="region of interest" description="Disordered" evidence="2">
    <location>
        <begin position="1"/>
        <end position="49"/>
    </location>
</feature>
<dbReference type="GO" id="GO:0003723">
    <property type="term" value="F:RNA binding"/>
    <property type="evidence" value="ECO:0007669"/>
    <property type="project" value="InterPro"/>
</dbReference>
<reference evidence="5" key="2">
    <citation type="submission" date="2024-04" db="EMBL/GenBank/DDBJ databases">
        <authorList>
            <person name="Chen Y."/>
            <person name="Shah S."/>
            <person name="Dougan E. K."/>
            <person name="Thang M."/>
            <person name="Chan C."/>
        </authorList>
    </citation>
    <scope>NUCLEOTIDE SEQUENCE [LARGE SCALE GENOMIC DNA]</scope>
</reference>
<dbReference type="SUPFAM" id="SSF55120">
    <property type="entry name" value="Pseudouridine synthase"/>
    <property type="match status" value="1"/>
</dbReference>
<name>A0A9P1FQD5_9DINO</name>
<dbReference type="CDD" id="cd02869">
    <property type="entry name" value="PseudoU_synth_RluA_like"/>
    <property type="match status" value="1"/>
</dbReference>
<dbReference type="EMBL" id="CAMXCT010000733">
    <property type="protein sequence ID" value="CAI3982627.1"/>
    <property type="molecule type" value="Genomic_DNA"/>
</dbReference>
<accession>A0A9P1FQD5</accession>
<dbReference type="InterPro" id="IPR050188">
    <property type="entry name" value="RluA_PseudoU_synthase"/>
</dbReference>
<comment type="similarity">
    <text evidence="1">Belongs to the pseudouridine synthase RluA family.</text>
</comment>
<feature type="domain" description="Pseudouridine synthase RsuA/RluA-like" evidence="3">
    <location>
        <begin position="313"/>
        <end position="479"/>
    </location>
</feature>